<dbReference type="Gene3D" id="4.10.75.10">
    <property type="entry name" value="Elafin-like"/>
    <property type="match status" value="1"/>
</dbReference>
<feature type="chain" id="PRO_5035283735" evidence="1">
    <location>
        <begin position="22"/>
        <end position="122"/>
    </location>
</feature>
<dbReference type="Xenbase" id="XB-GENE-29089775">
    <property type="gene designation" value="LOC105947880"/>
</dbReference>
<name>A0A8J0SJH1_XENTR</name>
<keyword evidence="3" id="KW-1185">Reference proteome</keyword>
<evidence type="ECO:0000256" key="1">
    <source>
        <dbReference type="SAM" id="SignalP"/>
    </source>
</evidence>
<dbReference type="OMA" id="CISDIDY"/>
<dbReference type="GO" id="GO:0030414">
    <property type="term" value="F:peptidase inhibitor activity"/>
    <property type="evidence" value="ECO:0007669"/>
    <property type="project" value="InterPro"/>
</dbReference>
<gene>
    <name evidence="4 5" type="primary">LOC105947880</name>
</gene>
<dbReference type="SMART" id="SM00217">
    <property type="entry name" value="WAP"/>
    <property type="match status" value="1"/>
</dbReference>
<keyword evidence="1" id="KW-0732">Signal</keyword>
<sequence>MDLPNTFLLLIVVSAIDLCLSQELTEDGAKPGDCSSVNSKFYSNQPCQKDSDCPGSLKCCEDPSGMKCFIPNFRSPCQGDFDCPETLKCSNGDCISDIKYVNLPTTAGPPVATVNLDQQPDQ</sequence>
<dbReference type="SUPFAM" id="SSF57256">
    <property type="entry name" value="Elafin-like"/>
    <property type="match status" value="1"/>
</dbReference>
<evidence type="ECO:0000313" key="4">
    <source>
        <dbReference type="RefSeq" id="XP_012822819.2"/>
    </source>
</evidence>
<dbReference type="AGR" id="Xenbase:XB-GENE-29089775"/>
<accession>A0A8J0SJH1</accession>
<dbReference type="GeneID" id="105947880"/>
<organism evidence="3 4">
    <name type="scientific">Xenopus tropicalis</name>
    <name type="common">Western clawed frog</name>
    <name type="synonym">Silurana tropicalis</name>
    <dbReference type="NCBI Taxonomy" id="8364"/>
    <lineage>
        <taxon>Eukaryota</taxon>
        <taxon>Metazoa</taxon>
        <taxon>Chordata</taxon>
        <taxon>Craniata</taxon>
        <taxon>Vertebrata</taxon>
        <taxon>Euteleostomi</taxon>
        <taxon>Amphibia</taxon>
        <taxon>Batrachia</taxon>
        <taxon>Anura</taxon>
        <taxon>Pipoidea</taxon>
        <taxon>Pipidae</taxon>
        <taxon>Xenopodinae</taxon>
        <taxon>Xenopus</taxon>
        <taxon>Silurana</taxon>
    </lineage>
</organism>
<protein>
    <submittedName>
        <fullName evidence="4">WAP four-disulfide core domain protein 12-like</fullName>
    </submittedName>
</protein>
<dbReference type="RefSeq" id="XP_012822819.2">
    <property type="nucleotide sequence ID" value="XM_012967365.3"/>
</dbReference>
<dbReference type="Proteomes" id="UP000008143">
    <property type="component" value="Chromosome 7"/>
</dbReference>
<feature type="domain" description="WAP" evidence="2">
    <location>
        <begin position="27"/>
        <end position="72"/>
    </location>
</feature>
<reference evidence="4" key="1">
    <citation type="submission" date="2025-08" db="UniProtKB">
        <authorList>
            <consortium name="RefSeq"/>
        </authorList>
    </citation>
    <scope>IDENTIFICATION</scope>
    <source>
        <strain evidence="4">Nigerian</strain>
        <tissue evidence="4">Liver and blood</tissue>
    </source>
</reference>
<evidence type="ECO:0000313" key="3">
    <source>
        <dbReference type="Proteomes" id="UP000008143"/>
    </source>
</evidence>
<evidence type="ECO:0000259" key="2">
    <source>
        <dbReference type="PROSITE" id="PS51390"/>
    </source>
</evidence>
<dbReference type="Pfam" id="PF00095">
    <property type="entry name" value="WAP"/>
    <property type="match status" value="1"/>
</dbReference>
<feature type="signal peptide" evidence="1">
    <location>
        <begin position="1"/>
        <end position="21"/>
    </location>
</feature>
<dbReference type="InterPro" id="IPR036645">
    <property type="entry name" value="Elafin-like_sf"/>
</dbReference>
<proteinExistence type="predicted"/>
<dbReference type="OrthoDB" id="4473401at2759"/>
<dbReference type="KEGG" id="xtr:105947880"/>
<dbReference type="GO" id="GO:0005576">
    <property type="term" value="C:extracellular region"/>
    <property type="evidence" value="ECO:0007669"/>
    <property type="project" value="InterPro"/>
</dbReference>
<dbReference type="AlphaFoldDB" id="A0A8J0SJH1"/>
<evidence type="ECO:0000313" key="5">
    <source>
        <dbReference type="Xenbase" id="XB-GENE-29089775"/>
    </source>
</evidence>
<dbReference type="PROSITE" id="PS51390">
    <property type="entry name" value="WAP"/>
    <property type="match status" value="1"/>
</dbReference>
<dbReference type="InterPro" id="IPR008197">
    <property type="entry name" value="WAP_dom"/>
</dbReference>